<sequence length="75" mass="8056">MAEVNRRRCALKVAGCAGAAFLALSASVDNLVTYLFGPGYLWIVGGTFIAACWGYEALCHGFKVDDFFGKDEADD</sequence>
<dbReference type="Proteomes" id="UP000199347">
    <property type="component" value="Unassembled WGS sequence"/>
</dbReference>
<evidence type="ECO:0000313" key="3">
    <source>
        <dbReference type="Proteomes" id="UP000199347"/>
    </source>
</evidence>
<accession>A0A1G5NYM7</accession>
<organism evidence="2 3">
    <name type="scientific">Afifella marina DSM 2698</name>
    <dbReference type="NCBI Taxonomy" id="1120955"/>
    <lineage>
        <taxon>Bacteria</taxon>
        <taxon>Pseudomonadati</taxon>
        <taxon>Pseudomonadota</taxon>
        <taxon>Alphaproteobacteria</taxon>
        <taxon>Hyphomicrobiales</taxon>
        <taxon>Afifellaceae</taxon>
        <taxon>Afifella</taxon>
    </lineage>
</organism>
<keyword evidence="1" id="KW-1133">Transmembrane helix</keyword>
<keyword evidence="3" id="KW-1185">Reference proteome</keyword>
<keyword evidence="1" id="KW-0472">Membrane</keyword>
<dbReference type="STRING" id="1120955.SAMN03080610_02821"/>
<evidence type="ECO:0000256" key="1">
    <source>
        <dbReference type="SAM" id="Phobius"/>
    </source>
</evidence>
<dbReference type="RefSeq" id="WP_139163753.1">
    <property type="nucleotide sequence ID" value="NZ_FMVW01000007.1"/>
</dbReference>
<feature type="transmembrane region" description="Helical" evidence="1">
    <location>
        <begin position="35"/>
        <end position="55"/>
    </location>
</feature>
<keyword evidence="1" id="KW-0812">Transmembrane</keyword>
<protein>
    <submittedName>
        <fullName evidence="2">Uncharacterized protein</fullName>
    </submittedName>
</protein>
<evidence type="ECO:0000313" key="2">
    <source>
        <dbReference type="EMBL" id="SCZ41861.1"/>
    </source>
</evidence>
<dbReference type="OrthoDB" id="9957734at2"/>
<dbReference type="AlphaFoldDB" id="A0A1G5NYM7"/>
<name>A0A1G5NYM7_AFIMA</name>
<gene>
    <name evidence="2" type="ORF">SAMN03080610_02821</name>
</gene>
<reference evidence="3" key="1">
    <citation type="submission" date="2016-10" db="EMBL/GenBank/DDBJ databases">
        <authorList>
            <person name="Varghese N."/>
            <person name="Submissions S."/>
        </authorList>
    </citation>
    <scope>NUCLEOTIDE SEQUENCE [LARGE SCALE GENOMIC DNA]</scope>
    <source>
        <strain evidence="3">DSM 2698</strain>
    </source>
</reference>
<dbReference type="EMBL" id="FMVW01000007">
    <property type="protein sequence ID" value="SCZ41861.1"/>
    <property type="molecule type" value="Genomic_DNA"/>
</dbReference>
<proteinExistence type="predicted"/>